<dbReference type="EMBL" id="JAHGAV010003888">
    <property type="protein sequence ID" value="KAG6920793.1"/>
    <property type="molecule type" value="Genomic_DNA"/>
</dbReference>
<gene>
    <name evidence="2" type="ORF">G0U57_013658</name>
</gene>
<sequence>EYTPPCPPYPGRGDPPWSIHPPAHLTQGGGICPPARCPHTVWGGLQALRETLEQKELERGHLASLCALAQDAWRRQDQTRALALTEMEALVAALQAALASSTKDLEVLAESLGAPAPGLLRRL</sequence>
<evidence type="ECO:0000313" key="3">
    <source>
        <dbReference type="Proteomes" id="UP000765507"/>
    </source>
</evidence>
<dbReference type="AlphaFoldDB" id="A0A8T1RWX8"/>
<feature type="non-terminal residue" evidence="2">
    <location>
        <position position="1"/>
    </location>
</feature>
<dbReference type="Proteomes" id="UP000765507">
    <property type="component" value="Unassembled WGS sequence"/>
</dbReference>
<feature type="compositionally biased region" description="Pro residues" evidence="1">
    <location>
        <begin position="1"/>
        <end position="10"/>
    </location>
</feature>
<evidence type="ECO:0000313" key="2">
    <source>
        <dbReference type="EMBL" id="KAG6920793.1"/>
    </source>
</evidence>
<proteinExistence type="predicted"/>
<comment type="caution">
    <text evidence="2">The sequence shown here is derived from an EMBL/GenBank/DDBJ whole genome shotgun (WGS) entry which is preliminary data.</text>
</comment>
<protein>
    <submittedName>
        <fullName evidence="2">Rootletin-like</fullName>
    </submittedName>
</protein>
<accession>A0A8T1RWX8</accession>
<feature type="non-terminal residue" evidence="2">
    <location>
        <position position="123"/>
    </location>
</feature>
<keyword evidence="3" id="KW-1185">Reference proteome</keyword>
<feature type="region of interest" description="Disordered" evidence="1">
    <location>
        <begin position="1"/>
        <end position="23"/>
    </location>
</feature>
<name>A0A8T1RWX8_CHESE</name>
<organism evidence="2 3">
    <name type="scientific">Chelydra serpentina</name>
    <name type="common">Snapping turtle</name>
    <name type="synonym">Testudo serpentina</name>
    <dbReference type="NCBI Taxonomy" id="8475"/>
    <lineage>
        <taxon>Eukaryota</taxon>
        <taxon>Metazoa</taxon>
        <taxon>Chordata</taxon>
        <taxon>Craniata</taxon>
        <taxon>Vertebrata</taxon>
        <taxon>Euteleostomi</taxon>
        <taxon>Archelosauria</taxon>
        <taxon>Testudinata</taxon>
        <taxon>Testudines</taxon>
        <taxon>Cryptodira</taxon>
        <taxon>Durocryptodira</taxon>
        <taxon>Americhelydia</taxon>
        <taxon>Chelydroidea</taxon>
        <taxon>Chelydridae</taxon>
        <taxon>Chelydra</taxon>
    </lineage>
</organism>
<evidence type="ECO:0000256" key="1">
    <source>
        <dbReference type="SAM" id="MobiDB-lite"/>
    </source>
</evidence>
<reference evidence="2 3" key="1">
    <citation type="journal article" date="2020" name="G3 (Bethesda)">
        <title>Draft Genome of the Common Snapping Turtle, Chelydra serpentina, a Model for Phenotypic Plasticity in Reptiles.</title>
        <authorList>
            <person name="Das D."/>
            <person name="Singh S.K."/>
            <person name="Bierstedt J."/>
            <person name="Erickson A."/>
            <person name="Galli G.L.J."/>
            <person name="Crossley D.A. 2nd"/>
            <person name="Rhen T."/>
        </authorList>
    </citation>
    <scope>NUCLEOTIDE SEQUENCE [LARGE SCALE GENOMIC DNA]</scope>
    <source>
        <strain evidence="2">KW</strain>
    </source>
</reference>